<dbReference type="PROSITE" id="PS51184">
    <property type="entry name" value="JMJC"/>
    <property type="match status" value="1"/>
</dbReference>
<feature type="domain" description="JmjC" evidence="1">
    <location>
        <begin position="121"/>
        <end position="270"/>
    </location>
</feature>
<reference evidence="3" key="1">
    <citation type="submission" date="2015-11" db="EMBL/GenBank/DDBJ databases">
        <authorList>
            <person name="Tobias N.J."/>
            <person name="Mishra B."/>
            <person name="Gupta D.K."/>
            <person name="Thines M."/>
            <person name="Stinear T.P."/>
            <person name="Bode H.B."/>
        </authorList>
    </citation>
    <scope>NUCLEOTIDE SEQUENCE [LARGE SCALE GENOMIC DNA]</scope>
    <source>
        <strain evidence="3">PB45.5</strain>
    </source>
</reference>
<evidence type="ECO:0000313" key="2">
    <source>
        <dbReference type="EMBL" id="OCA52903.1"/>
    </source>
</evidence>
<dbReference type="SUPFAM" id="SSF51197">
    <property type="entry name" value="Clavaminate synthase-like"/>
    <property type="match status" value="1"/>
</dbReference>
<evidence type="ECO:0000259" key="1">
    <source>
        <dbReference type="PROSITE" id="PS51184"/>
    </source>
</evidence>
<dbReference type="EMBL" id="LOIC01000088">
    <property type="protein sequence ID" value="OCA52903.1"/>
    <property type="molecule type" value="Genomic_DNA"/>
</dbReference>
<gene>
    <name evidence="2" type="ORF">Phpb_03955</name>
</gene>
<proteinExistence type="predicted"/>
<dbReference type="InterPro" id="IPR003347">
    <property type="entry name" value="JmjC_dom"/>
</dbReference>
<dbReference type="AlphaFoldDB" id="A0A1B8YCN9"/>
<dbReference type="Proteomes" id="UP000092665">
    <property type="component" value="Unassembled WGS sequence"/>
</dbReference>
<organism evidence="2 3">
    <name type="scientific">Photorhabdus namnaonensis</name>
    <dbReference type="NCBI Taxonomy" id="1851568"/>
    <lineage>
        <taxon>Bacteria</taxon>
        <taxon>Pseudomonadati</taxon>
        <taxon>Pseudomonadota</taxon>
        <taxon>Gammaproteobacteria</taxon>
        <taxon>Enterobacterales</taxon>
        <taxon>Morganellaceae</taxon>
        <taxon>Photorhabdus</taxon>
    </lineage>
</organism>
<dbReference type="SUPFAM" id="SSF48371">
    <property type="entry name" value="ARM repeat"/>
    <property type="match status" value="1"/>
</dbReference>
<sequence>MNAYIKYVKKFNEVCEHYQMHKIREDEQVYDPVNKPVIMSAKLIKEAFNPELFSDDALFSLFNILKKEMMVSQESLIRVYIEGRLSAEHIDPILYTEPNENETFESWISRATGGERFCVIVNDTERWSDYIFQAVSSIFAPLRKILGERNTFIGTCLFIGNYGYTPFGVHLDDPYSSVVHFHCGPNAKEMSLFNKDVFEKIEGIKYRFNMDKLRPYADNWIIEAGDIFILPPHHYHIGNTPQYSVGMGIVVNRETEDRLENMLINKGIAQSIAKKGIDNLIIEAEEKNISLSDWLRASRDSYFTSLYEKQGLPKAGQSKRLHFDEQEAEEISKLDQLEKIITKKMADNGGDFWSVGEVLAKLSRDNIIDILNDLLEKKEITDKYELLSEDSIYIHRQKNFNLLVRFIGKTNNERLYVNEFDTFIINPSQEAIQVPYYKCKINHNDPFVQPEALTSLGVFTFEPNQLYSFKAYEDILDFGYENRNGSFLLIAHSEAKGWISWIYDRMSLQPVETICTNLSASRIQLYVRLLGAMKYHGASTVLEKLATSDYANFVRWEAVESLAQIDSAACLELLHQIAREDTDTMMRETAKNSLRLNGFDVVRED</sequence>
<accession>A0A1B8YCN9</accession>
<dbReference type="PATRIC" id="fig|29488.15.peg.4351"/>
<keyword evidence="3" id="KW-1185">Reference proteome</keyword>
<name>A0A1B8YCN9_9GAMM</name>
<protein>
    <recommendedName>
        <fullName evidence="1">JmjC domain-containing protein</fullName>
    </recommendedName>
</protein>
<evidence type="ECO:0000313" key="3">
    <source>
        <dbReference type="Proteomes" id="UP000092665"/>
    </source>
</evidence>
<dbReference type="InterPro" id="IPR016024">
    <property type="entry name" value="ARM-type_fold"/>
</dbReference>
<dbReference type="Pfam" id="PF13646">
    <property type="entry name" value="HEAT_2"/>
    <property type="match status" value="1"/>
</dbReference>
<dbReference type="RefSeq" id="WP_065391834.1">
    <property type="nucleotide sequence ID" value="NZ_CAWMQN010000088.1"/>
</dbReference>
<comment type="caution">
    <text evidence="2">The sequence shown here is derived from an EMBL/GenBank/DDBJ whole genome shotgun (WGS) entry which is preliminary data.</text>
</comment>